<dbReference type="RefSeq" id="XP_012180183.1">
    <property type="nucleotide sequence ID" value="XM_012324793.1"/>
</dbReference>
<dbReference type="EMBL" id="HE797010">
    <property type="protein sequence ID" value="CCM00900.1"/>
    <property type="molecule type" value="Genomic_DNA"/>
</dbReference>
<organism evidence="1 2">
    <name type="scientific">Fibroporia radiculosa</name>
    <dbReference type="NCBI Taxonomy" id="599839"/>
    <lineage>
        <taxon>Eukaryota</taxon>
        <taxon>Fungi</taxon>
        <taxon>Dikarya</taxon>
        <taxon>Basidiomycota</taxon>
        <taxon>Agaricomycotina</taxon>
        <taxon>Agaricomycetes</taxon>
        <taxon>Polyporales</taxon>
        <taxon>Fibroporiaceae</taxon>
        <taxon>Fibroporia</taxon>
    </lineage>
</organism>
<keyword evidence="2" id="KW-1185">Reference proteome</keyword>
<dbReference type="OrthoDB" id="3055420at2759"/>
<protein>
    <submittedName>
        <fullName evidence="1">Uncharacterized protein</fullName>
    </submittedName>
</protein>
<evidence type="ECO:0000313" key="2">
    <source>
        <dbReference type="Proteomes" id="UP000006352"/>
    </source>
</evidence>
<sequence length="140" mass="15174">MLLHGLSRQLPQSDELLNGSPRSVDATINDADEDAAVFSVTSSISLHDLFDFAHTDWAIRIEWEAETGFLNELEVYEMLNFDAEGKVDLDPTAPAIKLCYTYASTGLVLPVNHLAPPAVHSVSYPLADGRLVGTVMVSSG</sequence>
<accession>J4GN75</accession>
<dbReference type="Proteomes" id="UP000006352">
    <property type="component" value="Unassembled WGS sequence"/>
</dbReference>
<reference evidence="1 2" key="1">
    <citation type="journal article" date="2012" name="Appl. Environ. Microbiol.">
        <title>Short-read sequencing for genomic analysis of the brown rot fungus Fibroporia radiculosa.</title>
        <authorList>
            <person name="Tang J.D."/>
            <person name="Perkins A.D."/>
            <person name="Sonstegard T.S."/>
            <person name="Schroeder S.G."/>
            <person name="Burgess S.C."/>
            <person name="Diehl S.V."/>
        </authorList>
    </citation>
    <scope>NUCLEOTIDE SEQUENCE [LARGE SCALE GENOMIC DNA]</scope>
    <source>
        <strain evidence="1 2">TFFH 294</strain>
    </source>
</reference>
<dbReference type="HOGENOM" id="CLU_1835217_0_0_1"/>
<gene>
    <name evidence="1" type="ORF">FIBRA_02946</name>
</gene>
<proteinExistence type="predicted"/>
<dbReference type="GeneID" id="24095811"/>
<evidence type="ECO:0000313" key="1">
    <source>
        <dbReference type="EMBL" id="CCM00900.1"/>
    </source>
</evidence>
<dbReference type="InParanoid" id="J4GN75"/>
<name>J4GN75_9APHY</name>
<dbReference type="AlphaFoldDB" id="J4GN75"/>